<dbReference type="SUPFAM" id="SSF55486">
    <property type="entry name" value="Metalloproteases ('zincins'), catalytic domain"/>
    <property type="match status" value="1"/>
</dbReference>
<dbReference type="InterPro" id="IPR024079">
    <property type="entry name" value="MetalloPept_cat_dom_sf"/>
</dbReference>
<dbReference type="AlphaFoldDB" id="A0ABD6AAQ6"/>
<proteinExistence type="predicted"/>
<reference evidence="7 8" key="1">
    <citation type="journal article" date="2019" name="Int. J. Syst. Evol. Microbiol.">
        <title>The Global Catalogue of Microorganisms (GCM) 10K type strain sequencing project: providing services to taxonomists for standard genome sequencing and annotation.</title>
        <authorList>
            <consortium name="The Broad Institute Genomics Platform"/>
            <consortium name="The Broad Institute Genome Sequencing Center for Infectious Disease"/>
            <person name="Wu L."/>
            <person name="Ma J."/>
        </authorList>
    </citation>
    <scope>NUCLEOTIDE SEQUENCE [LARGE SCALE GENOMIC DNA]</scope>
    <source>
        <strain evidence="7 8">PSR21</strain>
    </source>
</reference>
<evidence type="ECO:0000256" key="4">
    <source>
        <dbReference type="ARBA" id="ARBA00022833"/>
    </source>
</evidence>
<evidence type="ECO:0000256" key="2">
    <source>
        <dbReference type="ARBA" id="ARBA00022723"/>
    </source>
</evidence>
<feature type="domain" description="Peptidase M10 metallopeptidase" evidence="6">
    <location>
        <begin position="139"/>
        <end position="169"/>
    </location>
</feature>
<name>A0ABD6AAQ6_9EURY</name>
<protein>
    <submittedName>
        <fullName evidence="7">Matrixin family metalloprotease</fullName>
        <ecNumber evidence="7">3.4.24.-</ecNumber>
    </submittedName>
</protein>
<dbReference type="PROSITE" id="PS51257">
    <property type="entry name" value="PROKAR_LIPOPROTEIN"/>
    <property type="match status" value="1"/>
</dbReference>
<evidence type="ECO:0000256" key="5">
    <source>
        <dbReference type="SAM" id="MobiDB-lite"/>
    </source>
</evidence>
<dbReference type="InterPro" id="IPR001818">
    <property type="entry name" value="Pept_M10_metallopeptidase"/>
</dbReference>
<dbReference type="GO" id="GO:0006508">
    <property type="term" value="P:proteolysis"/>
    <property type="evidence" value="ECO:0007669"/>
    <property type="project" value="UniProtKB-KW"/>
</dbReference>
<sequence>MTVRTLPLALPALLALLVALSGCSAQLPSAPSVDAGTGPGGPWGEEVLTVAYDADTDRDFEPLVAEALAYWEERAERYAGYSVEYRLASDAAAPDIVVTVVDDIAACGTEEHAAGCAPYVTEGPVDRPVDVQVMTGLSDASTVQVLKHELGHTLGLDHGDEPRAVMAAQSSLTTLPQPNATERALPWDHPTLSVHLDDATVDPSEREAVRRQVNAALDYYDRGAAGTVPSNVTFEYVESPDRADVVVRFAEESPCHEGSASCGTLSGPDPDGDGAMETHENLTITLTDIDTEAVAWHVARWLGAGFGFDEESDYPEPLREDVTAREQRSEWWR</sequence>
<evidence type="ECO:0000313" key="8">
    <source>
        <dbReference type="Proteomes" id="UP001596547"/>
    </source>
</evidence>
<feature type="compositionally biased region" description="Basic and acidic residues" evidence="5">
    <location>
        <begin position="316"/>
        <end position="333"/>
    </location>
</feature>
<keyword evidence="1" id="KW-0645">Protease</keyword>
<dbReference type="Pfam" id="PF00413">
    <property type="entry name" value="Peptidase_M10"/>
    <property type="match status" value="1"/>
</dbReference>
<organism evidence="7 8">
    <name type="scientific">Halomarina halobia</name>
    <dbReference type="NCBI Taxonomy" id="3033386"/>
    <lineage>
        <taxon>Archaea</taxon>
        <taxon>Methanobacteriati</taxon>
        <taxon>Methanobacteriota</taxon>
        <taxon>Stenosarchaea group</taxon>
        <taxon>Halobacteria</taxon>
        <taxon>Halobacteriales</taxon>
        <taxon>Natronomonadaceae</taxon>
        <taxon>Halomarina</taxon>
    </lineage>
</organism>
<keyword evidence="7" id="KW-0482">Metalloprotease</keyword>
<dbReference type="GO" id="GO:0046872">
    <property type="term" value="F:metal ion binding"/>
    <property type="evidence" value="ECO:0007669"/>
    <property type="project" value="UniProtKB-KW"/>
</dbReference>
<evidence type="ECO:0000313" key="7">
    <source>
        <dbReference type="EMBL" id="MFC7317333.1"/>
    </source>
</evidence>
<keyword evidence="4" id="KW-0862">Zinc</keyword>
<comment type="caution">
    <text evidence="7">The sequence shown here is derived from an EMBL/GenBank/DDBJ whole genome shotgun (WGS) entry which is preliminary data.</text>
</comment>
<dbReference type="EC" id="3.4.24.-" evidence="7"/>
<evidence type="ECO:0000256" key="3">
    <source>
        <dbReference type="ARBA" id="ARBA00022801"/>
    </source>
</evidence>
<dbReference type="Proteomes" id="UP001596547">
    <property type="component" value="Unassembled WGS sequence"/>
</dbReference>
<dbReference type="GO" id="GO:0008237">
    <property type="term" value="F:metallopeptidase activity"/>
    <property type="evidence" value="ECO:0007669"/>
    <property type="project" value="UniProtKB-KW"/>
</dbReference>
<evidence type="ECO:0000259" key="6">
    <source>
        <dbReference type="Pfam" id="PF00413"/>
    </source>
</evidence>
<feature type="region of interest" description="Disordered" evidence="5">
    <location>
        <begin position="312"/>
        <end position="333"/>
    </location>
</feature>
<evidence type="ECO:0000256" key="1">
    <source>
        <dbReference type="ARBA" id="ARBA00022670"/>
    </source>
</evidence>
<gene>
    <name evidence="7" type="ORF">ACFQPE_11125</name>
</gene>
<accession>A0ABD6AAQ6</accession>
<dbReference type="RefSeq" id="WP_276303419.1">
    <property type="nucleotide sequence ID" value="NZ_CP119992.1"/>
</dbReference>
<dbReference type="GeneID" id="79315998"/>
<keyword evidence="8" id="KW-1185">Reference proteome</keyword>
<dbReference type="EMBL" id="JBHTBF010000002">
    <property type="protein sequence ID" value="MFC7317333.1"/>
    <property type="molecule type" value="Genomic_DNA"/>
</dbReference>
<keyword evidence="2" id="KW-0479">Metal-binding</keyword>
<keyword evidence="3 7" id="KW-0378">Hydrolase</keyword>
<dbReference type="Gene3D" id="3.40.390.10">
    <property type="entry name" value="Collagenase (Catalytic Domain)"/>
    <property type="match status" value="2"/>
</dbReference>